<dbReference type="EMBL" id="VSRR010001566">
    <property type="protein sequence ID" value="MPC26178.1"/>
    <property type="molecule type" value="Genomic_DNA"/>
</dbReference>
<accession>A0A5B7DXJ6</accession>
<dbReference type="Proteomes" id="UP000324222">
    <property type="component" value="Unassembled WGS sequence"/>
</dbReference>
<keyword evidence="2" id="KW-1185">Reference proteome</keyword>
<proteinExistence type="predicted"/>
<name>A0A5B7DXJ6_PORTR</name>
<protein>
    <submittedName>
        <fullName evidence="1">Uncharacterized protein</fullName>
    </submittedName>
</protein>
<organism evidence="1 2">
    <name type="scientific">Portunus trituberculatus</name>
    <name type="common">Swimming crab</name>
    <name type="synonym">Neptunus trituberculatus</name>
    <dbReference type="NCBI Taxonomy" id="210409"/>
    <lineage>
        <taxon>Eukaryota</taxon>
        <taxon>Metazoa</taxon>
        <taxon>Ecdysozoa</taxon>
        <taxon>Arthropoda</taxon>
        <taxon>Crustacea</taxon>
        <taxon>Multicrustacea</taxon>
        <taxon>Malacostraca</taxon>
        <taxon>Eumalacostraca</taxon>
        <taxon>Eucarida</taxon>
        <taxon>Decapoda</taxon>
        <taxon>Pleocyemata</taxon>
        <taxon>Brachyura</taxon>
        <taxon>Eubrachyura</taxon>
        <taxon>Portunoidea</taxon>
        <taxon>Portunidae</taxon>
        <taxon>Portuninae</taxon>
        <taxon>Portunus</taxon>
    </lineage>
</organism>
<reference evidence="1 2" key="1">
    <citation type="submission" date="2019-05" db="EMBL/GenBank/DDBJ databases">
        <title>Another draft genome of Portunus trituberculatus and its Hox gene families provides insights of decapod evolution.</title>
        <authorList>
            <person name="Jeong J.-H."/>
            <person name="Song I."/>
            <person name="Kim S."/>
            <person name="Choi T."/>
            <person name="Kim D."/>
            <person name="Ryu S."/>
            <person name="Kim W."/>
        </authorList>
    </citation>
    <scope>NUCLEOTIDE SEQUENCE [LARGE SCALE GENOMIC DNA]</scope>
    <source>
        <tissue evidence="1">Muscle</tissue>
    </source>
</reference>
<comment type="caution">
    <text evidence="1">The sequence shown here is derived from an EMBL/GenBank/DDBJ whole genome shotgun (WGS) entry which is preliminary data.</text>
</comment>
<evidence type="ECO:0000313" key="1">
    <source>
        <dbReference type="EMBL" id="MPC26178.1"/>
    </source>
</evidence>
<sequence>MWPPEPARATLRFYKQVYTYKQQREQTSTPQVLGVQHQPGGLRVVCAGPPSGRRHNTQR</sequence>
<evidence type="ECO:0000313" key="2">
    <source>
        <dbReference type="Proteomes" id="UP000324222"/>
    </source>
</evidence>
<gene>
    <name evidence="1" type="ORF">E2C01_019311</name>
</gene>
<dbReference type="AlphaFoldDB" id="A0A5B7DXJ6"/>